<keyword evidence="8 13" id="KW-0067">ATP-binding</keyword>
<dbReference type="InterPro" id="IPR004188">
    <property type="entry name" value="Phe-tRNA_ligase_II_N"/>
</dbReference>
<dbReference type="InterPro" id="IPR010978">
    <property type="entry name" value="tRNA-bd_arm"/>
</dbReference>
<dbReference type="InterPro" id="IPR006195">
    <property type="entry name" value="aa-tRNA-synth_II"/>
</dbReference>
<dbReference type="GO" id="GO:0005524">
    <property type="term" value="F:ATP binding"/>
    <property type="evidence" value="ECO:0007669"/>
    <property type="project" value="UniProtKB-UniRule"/>
</dbReference>
<evidence type="ECO:0000256" key="4">
    <source>
        <dbReference type="ARBA" id="ARBA00022490"/>
    </source>
</evidence>
<reference evidence="15 16" key="1">
    <citation type="journal article" date="2016" name="Nat. Commun.">
        <title>Thousands of microbial genomes shed light on interconnected biogeochemical processes in an aquifer system.</title>
        <authorList>
            <person name="Anantharaman K."/>
            <person name="Brown C.T."/>
            <person name="Hug L.A."/>
            <person name="Sharon I."/>
            <person name="Castelle C.J."/>
            <person name="Probst A.J."/>
            <person name="Thomas B.C."/>
            <person name="Singh A."/>
            <person name="Wilkins M.J."/>
            <person name="Karaoz U."/>
            <person name="Brodie E.L."/>
            <person name="Williams K.H."/>
            <person name="Hubbard S.S."/>
            <person name="Banfield J.F."/>
        </authorList>
    </citation>
    <scope>NUCLEOTIDE SEQUENCE [LARGE SCALE GENOMIC DNA]</scope>
</reference>
<feature type="domain" description="Aminoacyl-transfer RNA synthetases class-II family profile" evidence="14">
    <location>
        <begin position="107"/>
        <end position="320"/>
    </location>
</feature>
<evidence type="ECO:0000256" key="3">
    <source>
        <dbReference type="ARBA" id="ARBA00011209"/>
    </source>
</evidence>
<sequence>MKLANQIIREIQQAKSLDDLEVLKTKFLGKKGYFNQQLQKLKSVSDPIQKKNLGLNINNQKQEVIRALNSQIQAVLRQKEPVTDPTLPGTKISIGAIHPITRTINEITEIFAKIGFYRVSYPEIEYEYFSFDSLNMPPSHPARDEFESFTVDGEASSTFGKMVLSPHTSSGQVREMWRMKGKPVRMINIARCFRRNWDVTHTPMFHQFEGLCIDRNINITHLKGAINHFAKEYFGYDVQIRLRPYHFQFTEPSFEIDTTCTICQGTQKTKSGKCRVCKSGWLELGGAGMVHPNVLKAGKINSQKYTGWAFGFGVERVYMMKHQLFDLRKLFSGQLDIYQ</sequence>
<dbReference type="Proteomes" id="UP000178450">
    <property type="component" value="Unassembled WGS sequence"/>
</dbReference>
<dbReference type="GO" id="GO:0005737">
    <property type="term" value="C:cytoplasm"/>
    <property type="evidence" value="ECO:0007669"/>
    <property type="project" value="UniProtKB-SubCell"/>
</dbReference>
<dbReference type="AlphaFoldDB" id="A0A1F7KEP1"/>
<dbReference type="EC" id="6.1.1.20" evidence="13"/>
<evidence type="ECO:0000256" key="5">
    <source>
        <dbReference type="ARBA" id="ARBA00022598"/>
    </source>
</evidence>
<feature type="binding site" evidence="13">
    <location>
        <position position="251"/>
    </location>
    <ligand>
        <name>Mg(2+)</name>
        <dbReference type="ChEBI" id="CHEBI:18420"/>
        <note>shared with beta subunit</note>
    </ligand>
</feature>
<keyword evidence="5 13" id="KW-0436">Ligase</keyword>
<dbReference type="InterPro" id="IPR045864">
    <property type="entry name" value="aa-tRNA-synth_II/BPL/LPL"/>
</dbReference>
<comment type="subunit">
    <text evidence="3 13">Tetramer of two alpha and two beta subunits.</text>
</comment>
<dbReference type="EMBL" id="MGBG01000008">
    <property type="protein sequence ID" value="OGK66320.1"/>
    <property type="molecule type" value="Genomic_DNA"/>
</dbReference>
<evidence type="ECO:0000256" key="13">
    <source>
        <dbReference type="HAMAP-Rule" id="MF_00281"/>
    </source>
</evidence>
<accession>A0A1F7KEP1</accession>
<dbReference type="HAMAP" id="MF_00281">
    <property type="entry name" value="Phe_tRNA_synth_alpha1"/>
    <property type="match status" value="1"/>
</dbReference>
<dbReference type="NCBIfam" id="TIGR00468">
    <property type="entry name" value="pheS"/>
    <property type="match status" value="1"/>
</dbReference>
<dbReference type="InterPro" id="IPR004529">
    <property type="entry name" value="Phe-tRNA-synth_IIc_asu"/>
</dbReference>
<keyword evidence="6 13" id="KW-0479">Metal-binding</keyword>
<dbReference type="PANTHER" id="PTHR11538">
    <property type="entry name" value="PHENYLALANYL-TRNA SYNTHETASE"/>
    <property type="match status" value="1"/>
</dbReference>
<evidence type="ECO:0000313" key="16">
    <source>
        <dbReference type="Proteomes" id="UP000178450"/>
    </source>
</evidence>
<keyword evidence="11 13" id="KW-0030">Aminoacyl-tRNA synthetase</keyword>
<evidence type="ECO:0000256" key="10">
    <source>
        <dbReference type="ARBA" id="ARBA00022917"/>
    </source>
</evidence>
<keyword evidence="7 13" id="KW-0547">Nucleotide-binding</keyword>
<evidence type="ECO:0000256" key="6">
    <source>
        <dbReference type="ARBA" id="ARBA00022723"/>
    </source>
</evidence>
<dbReference type="SUPFAM" id="SSF55681">
    <property type="entry name" value="Class II aaRS and biotin synthetases"/>
    <property type="match status" value="1"/>
</dbReference>
<dbReference type="GO" id="GO:0006432">
    <property type="term" value="P:phenylalanyl-tRNA aminoacylation"/>
    <property type="evidence" value="ECO:0007669"/>
    <property type="project" value="UniProtKB-UniRule"/>
</dbReference>
<evidence type="ECO:0000256" key="1">
    <source>
        <dbReference type="ARBA" id="ARBA00004496"/>
    </source>
</evidence>
<keyword evidence="4 13" id="KW-0963">Cytoplasm</keyword>
<keyword evidence="10 13" id="KW-0648">Protein biosynthesis</keyword>
<keyword evidence="9 13" id="KW-0460">Magnesium</keyword>
<protein>
    <recommendedName>
        <fullName evidence="13">Phenylalanine--tRNA ligase alpha subunit</fullName>
        <ecNumber evidence="13">6.1.1.20</ecNumber>
    </recommendedName>
    <alternativeName>
        <fullName evidence="13">Phenylalanyl-tRNA synthetase alpha subunit</fullName>
        <shortName evidence="13">PheRS</shortName>
    </alternativeName>
</protein>
<proteinExistence type="inferred from homology"/>
<dbReference type="GO" id="GO:0000287">
    <property type="term" value="F:magnesium ion binding"/>
    <property type="evidence" value="ECO:0007669"/>
    <property type="project" value="UniProtKB-UniRule"/>
</dbReference>
<organism evidence="15 16">
    <name type="scientific">Candidatus Roizmanbacteria bacterium RIFOXYA1_FULL_41_12</name>
    <dbReference type="NCBI Taxonomy" id="1802082"/>
    <lineage>
        <taxon>Bacteria</taxon>
        <taxon>Candidatus Roizmaniibacteriota</taxon>
    </lineage>
</organism>
<dbReference type="CDD" id="cd00496">
    <property type="entry name" value="PheRS_alpha_core"/>
    <property type="match status" value="1"/>
</dbReference>
<evidence type="ECO:0000256" key="7">
    <source>
        <dbReference type="ARBA" id="ARBA00022741"/>
    </source>
</evidence>
<dbReference type="PANTHER" id="PTHR11538:SF41">
    <property type="entry name" value="PHENYLALANINE--TRNA LIGASE, MITOCHONDRIAL"/>
    <property type="match status" value="1"/>
</dbReference>
<dbReference type="SUPFAM" id="SSF46589">
    <property type="entry name" value="tRNA-binding arm"/>
    <property type="match status" value="1"/>
</dbReference>
<dbReference type="GO" id="GO:0000049">
    <property type="term" value="F:tRNA binding"/>
    <property type="evidence" value="ECO:0007669"/>
    <property type="project" value="InterPro"/>
</dbReference>
<comment type="similarity">
    <text evidence="2 13">Belongs to the class-II aminoacyl-tRNA synthetase family. Phe-tRNA synthetase alpha subunit type 1 subfamily.</text>
</comment>
<evidence type="ECO:0000256" key="8">
    <source>
        <dbReference type="ARBA" id="ARBA00022840"/>
    </source>
</evidence>
<dbReference type="InterPro" id="IPR002319">
    <property type="entry name" value="Phenylalanyl-tRNA_Synthase"/>
</dbReference>
<evidence type="ECO:0000259" key="14">
    <source>
        <dbReference type="PROSITE" id="PS50862"/>
    </source>
</evidence>
<evidence type="ECO:0000256" key="11">
    <source>
        <dbReference type="ARBA" id="ARBA00023146"/>
    </source>
</evidence>
<evidence type="ECO:0000256" key="2">
    <source>
        <dbReference type="ARBA" id="ARBA00010207"/>
    </source>
</evidence>
<dbReference type="InterPro" id="IPR022911">
    <property type="entry name" value="Phe_tRNA_ligase_alpha1_bac"/>
</dbReference>
<evidence type="ECO:0000256" key="12">
    <source>
        <dbReference type="ARBA" id="ARBA00049255"/>
    </source>
</evidence>
<evidence type="ECO:0000256" key="9">
    <source>
        <dbReference type="ARBA" id="ARBA00022842"/>
    </source>
</evidence>
<comment type="subcellular location">
    <subcellularLocation>
        <location evidence="1 13">Cytoplasm</location>
    </subcellularLocation>
</comment>
<gene>
    <name evidence="13" type="primary">pheS</name>
    <name evidence="15" type="ORF">A2209_02110</name>
</gene>
<name>A0A1F7KEP1_9BACT</name>
<evidence type="ECO:0000313" key="15">
    <source>
        <dbReference type="EMBL" id="OGK66320.1"/>
    </source>
</evidence>
<dbReference type="Pfam" id="PF01409">
    <property type="entry name" value="tRNA-synt_2d"/>
    <property type="match status" value="1"/>
</dbReference>
<dbReference type="Pfam" id="PF02912">
    <property type="entry name" value="Phe_tRNA-synt_N"/>
    <property type="match status" value="1"/>
</dbReference>
<dbReference type="PROSITE" id="PS50862">
    <property type="entry name" value="AA_TRNA_LIGASE_II"/>
    <property type="match status" value="1"/>
</dbReference>
<comment type="catalytic activity">
    <reaction evidence="12 13">
        <text>tRNA(Phe) + L-phenylalanine + ATP = L-phenylalanyl-tRNA(Phe) + AMP + diphosphate + H(+)</text>
        <dbReference type="Rhea" id="RHEA:19413"/>
        <dbReference type="Rhea" id="RHEA-COMP:9668"/>
        <dbReference type="Rhea" id="RHEA-COMP:9699"/>
        <dbReference type="ChEBI" id="CHEBI:15378"/>
        <dbReference type="ChEBI" id="CHEBI:30616"/>
        <dbReference type="ChEBI" id="CHEBI:33019"/>
        <dbReference type="ChEBI" id="CHEBI:58095"/>
        <dbReference type="ChEBI" id="CHEBI:78442"/>
        <dbReference type="ChEBI" id="CHEBI:78531"/>
        <dbReference type="ChEBI" id="CHEBI:456215"/>
        <dbReference type="EC" id="6.1.1.20"/>
    </reaction>
</comment>
<comment type="caution">
    <text evidence="15">The sequence shown here is derived from an EMBL/GenBank/DDBJ whole genome shotgun (WGS) entry which is preliminary data.</text>
</comment>
<dbReference type="GO" id="GO:0004826">
    <property type="term" value="F:phenylalanine-tRNA ligase activity"/>
    <property type="evidence" value="ECO:0007669"/>
    <property type="project" value="UniProtKB-UniRule"/>
</dbReference>
<dbReference type="Gene3D" id="3.30.930.10">
    <property type="entry name" value="Bira Bifunctional Protein, Domain 2"/>
    <property type="match status" value="1"/>
</dbReference>
<comment type="cofactor">
    <cofactor evidence="13">
        <name>Mg(2+)</name>
        <dbReference type="ChEBI" id="CHEBI:18420"/>
    </cofactor>
    <text evidence="13">Binds 2 magnesium ions per tetramer.</text>
</comment>